<evidence type="ECO:0000256" key="4">
    <source>
        <dbReference type="PROSITE-ProRule" id="PRU00433"/>
    </source>
</evidence>
<feature type="signal peptide" evidence="5">
    <location>
        <begin position="1"/>
        <end position="18"/>
    </location>
</feature>
<sequence>MKRLVILLLLGLSNIGFAADTPLSQTEVYSTNYDARANIPTSLTREKAIRQIPAISPGEYFVPPDVGDIPTSKFGDMVKLGRNIFIDTQHYAKRYVGNGLNCSNCHLQEGRKAYAAPLWAAYPMYPAFRNKTRDVVTFEARVQDCFRYSMNGIAPTLDSPEIKAITSYAQWLSTGAPFNKELPGRGFARLGKPRDPTPVNGEKLYKENCASCHGWDGKGQKFSHRDGYMFPPLWGSDSFNHGAGMSTVKSCAQFSKANMPLGKGWTLTDMEAWDICTYIWLQDRPWDPRFGWFFNIFAPPTGGN</sequence>
<dbReference type="PROSITE" id="PS51007">
    <property type="entry name" value="CYTC"/>
    <property type="match status" value="2"/>
</dbReference>
<dbReference type="PANTHER" id="PTHR35008:SF4">
    <property type="entry name" value="BLL4482 PROTEIN"/>
    <property type="match status" value="1"/>
</dbReference>
<dbReference type="Gene3D" id="1.10.760.10">
    <property type="entry name" value="Cytochrome c-like domain"/>
    <property type="match status" value="2"/>
</dbReference>
<organism evidence="7 8">
    <name type="scientific">Sulfuriferula nivalis</name>
    <dbReference type="NCBI Taxonomy" id="2675298"/>
    <lineage>
        <taxon>Bacteria</taxon>
        <taxon>Pseudomonadati</taxon>
        <taxon>Pseudomonadota</taxon>
        <taxon>Betaproteobacteria</taxon>
        <taxon>Nitrosomonadales</taxon>
        <taxon>Sulfuricellaceae</taxon>
        <taxon>Sulfuriferula</taxon>
    </lineage>
</organism>
<dbReference type="RefSeq" id="WP_162084212.1">
    <property type="nucleotide sequence ID" value="NZ_AP021881.1"/>
</dbReference>
<reference evidence="8" key="1">
    <citation type="submission" date="2019-11" db="EMBL/GenBank/DDBJ databases">
        <title>Isolation and characterization of a novel species in the genus Sulfuriferula.</title>
        <authorList>
            <person name="Mochizuki J."/>
            <person name="Kojima H."/>
            <person name="Fukui M."/>
        </authorList>
    </citation>
    <scope>NUCLEOTIDE SEQUENCE [LARGE SCALE GENOMIC DNA]</scope>
    <source>
        <strain evidence="8">SGTM</strain>
    </source>
</reference>
<evidence type="ECO:0000313" key="8">
    <source>
        <dbReference type="Proteomes" id="UP000463939"/>
    </source>
</evidence>
<keyword evidence="3 4" id="KW-0408">Iron</keyword>
<dbReference type="Pfam" id="PF00034">
    <property type="entry name" value="Cytochrom_C"/>
    <property type="match status" value="1"/>
</dbReference>
<evidence type="ECO:0000256" key="5">
    <source>
        <dbReference type="SAM" id="SignalP"/>
    </source>
</evidence>
<dbReference type="InterPro" id="IPR036909">
    <property type="entry name" value="Cyt_c-like_dom_sf"/>
</dbReference>
<accession>A0A809S854</accession>
<keyword evidence="1 4" id="KW-0349">Heme</keyword>
<evidence type="ECO:0000256" key="2">
    <source>
        <dbReference type="ARBA" id="ARBA00022723"/>
    </source>
</evidence>
<keyword evidence="8" id="KW-1185">Reference proteome</keyword>
<keyword evidence="2 4" id="KW-0479">Metal-binding</keyword>
<dbReference type="GO" id="GO:0046872">
    <property type="term" value="F:metal ion binding"/>
    <property type="evidence" value="ECO:0007669"/>
    <property type="project" value="UniProtKB-KW"/>
</dbReference>
<dbReference type="InterPro" id="IPR009056">
    <property type="entry name" value="Cyt_c-like_dom"/>
</dbReference>
<feature type="chain" id="PRO_5033057424" description="Cytochrome c domain-containing protein" evidence="5">
    <location>
        <begin position="19"/>
        <end position="304"/>
    </location>
</feature>
<keyword evidence="5" id="KW-0732">Signal</keyword>
<dbReference type="GO" id="GO:0020037">
    <property type="term" value="F:heme binding"/>
    <property type="evidence" value="ECO:0007669"/>
    <property type="project" value="InterPro"/>
</dbReference>
<dbReference type="PANTHER" id="PTHR35008">
    <property type="entry name" value="BLL4482 PROTEIN-RELATED"/>
    <property type="match status" value="1"/>
</dbReference>
<dbReference type="AlphaFoldDB" id="A0A809S854"/>
<dbReference type="Proteomes" id="UP000463939">
    <property type="component" value="Chromosome"/>
</dbReference>
<feature type="domain" description="Cytochrome c" evidence="6">
    <location>
        <begin position="196"/>
        <end position="283"/>
    </location>
</feature>
<name>A0A809S854_9PROT</name>
<feature type="domain" description="Cytochrome c" evidence="6">
    <location>
        <begin position="76"/>
        <end position="173"/>
    </location>
</feature>
<dbReference type="KEGG" id="sniv:SFSGTM_09710"/>
<protein>
    <recommendedName>
        <fullName evidence="6">Cytochrome c domain-containing protein</fullName>
    </recommendedName>
</protein>
<evidence type="ECO:0000259" key="6">
    <source>
        <dbReference type="PROSITE" id="PS51007"/>
    </source>
</evidence>
<dbReference type="Pfam" id="PF21342">
    <property type="entry name" value="SoxA-TsdA_cyt-c"/>
    <property type="match status" value="1"/>
</dbReference>
<evidence type="ECO:0000256" key="1">
    <source>
        <dbReference type="ARBA" id="ARBA00022617"/>
    </source>
</evidence>
<evidence type="ECO:0000256" key="3">
    <source>
        <dbReference type="ARBA" id="ARBA00023004"/>
    </source>
</evidence>
<dbReference type="EMBL" id="AP021881">
    <property type="protein sequence ID" value="BBP00263.1"/>
    <property type="molecule type" value="Genomic_DNA"/>
</dbReference>
<dbReference type="InterPro" id="IPR051459">
    <property type="entry name" value="Cytochrome_c-type_DH"/>
</dbReference>
<evidence type="ECO:0000313" key="7">
    <source>
        <dbReference type="EMBL" id="BBP00263.1"/>
    </source>
</evidence>
<gene>
    <name evidence="7" type="ORF">SFSGTM_09710</name>
</gene>
<dbReference type="GO" id="GO:0009055">
    <property type="term" value="F:electron transfer activity"/>
    <property type="evidence" value="ECO:0007669"/>
    <property type="project" value="InterPro"/>
</dbReference>
<dbReference type="SUPFAM" id="SSF46626">
    <property type="entry name" value="Cytochrome c"/>
    <property type="match status" value="2"/>
</dbReference>
<proteinExistence type="predicted"/>